<feature type="active site" evidence="6">
    <location>
        <position position="401"/>
    </location>
</feature>
<organism evidence="7 8">
    <name type="scientific">Parvibaculum sedimenti</name>
    <dbReference type="NCBI Taxonomy" id="2608632"/>
    <lineage>
        <taxon>Bacteria</taxon>
        <taxon>Pseudomonadati</taxon>
        <taxon>Pseudomonadota</taxon>
        <taxon>Alphaproteobacteria</taxon>
        <taxon>Hyphomicrobiales</taxon>
        <taxon>Parvibaculaceae</taxon>
        <taxon>Parvibaculum</taxon>
    </lineage>
</organism>
<evidence type="ECO:0000313" key="7">
    <source>
        <dbReference type="EMBL" id="KAB7739602.1"/>
    </source>
</evidence>
<dbReference type="EMBL" id="WESC01000009">
    <property type="protein sequence ID" value="KAB7739602.1"/>
    <property type="molecule type" value="Genomic_DNA"/>
</dbReference>
<evidence type="ECO:0000256" key="4">
    <source>
        <dbReference type="ARBA" id="ARBA00022691"/>
    </source>
</evidence>
<dbReference type="Pfam" id="PF02353">
    <property type="entry name" value="CMAS"/>
    <property type="match status" value="1"/>
</dbReference>
<keyword evidence="4" id="KW-0949">S-adenosyl-L-methionine</keyword>
<dbReference type="InterPro" id="IPR029063">
    <property type="entry name" value="SAM-dependent_MTases_sf"/>
</dbReference>
<keyword evidence="8" id="KW-1185">Reference proteome</keyword>
<dbReference type="Proteomes" id="UP000468901">
    <property type="component" value="Unassembled WGS sequence"/>
</dbReference>
<comment type="caution">
    <text evidence="7">The sequence shown here is derived from an EMBL/GenBank/DDBJ whole genome shotgun (WGS) entry which is preliminary data.</text>
</comment>
<dbReference type="PANTHER" id="PTHR43667">
    <property type="entry name" value="CYCLOPROPANE-FATTY-ACYL-PHOSPHOLIPID SYNTHASE"/>
    <property type="match status" value="1"/>
</dbReference>
<evidence type="ECO:0000256" key="5">
    <source>
        <dbReference type="ARBA" id="ARBA00023098"/>
    </source>
</evidence>
<protein>
    <submittedName>
        <fullName evidence="7">Methyltransferase domain-containing protein</fullName>
    </submittedName>
</protein>
<proteinExistence type="inferred from homology"/>
<dbReference type="GO" id="GO:0032259">
    <property type="term" value="P:methylation"/>
    <property type="evidence" value="ECO:0007669"/>
    <property type="project" value="UniProtKB-KW"/>
</dbReference>
<dbReference type="Gene3D" id="3.40.50.150">
    <property type="entry name" value="Vaccinia Virus protein VP39"/>
    <property type="match status" value="1"/>
</dbReference>
<evidence type="ECO:0000256" key="3">
    <source>
        <dbReference type="ARBA" id="ARBA00022679"/>
    </source>
</evidence>
<dbReference type="AlphaFoldDB" id="A0A6N6VII4"/>
<reference evidence="7 8" key="1">
    <citation type="submission" date="2019-09" db="EMBL/GenBank/DDBJ databases">
        <title>Parvibaculum sedimenti sp. nov., isolated from sediment.</title>
        <authorList>
            <person name="Wang Y."/>
        </authorList>
    </citation>
    <scope>NUCLEOTIDE SEQUENCE [LARGE SCALE GENOMIC DNA]</scope>
    <source>
        <strain evidence="7 8">HXT-9</strain>
    </source>
</reference>
<evidence type="ECO:0000256" key="6">
    <source>
        <dbReference type="PIRSR" id="PIRSR003085-1"/>
    </source>
</evidence>
<dbReference type="RefSeq" id="WP_152216411.1">
    <property type="nucleotide sequence ID" value="NZ_JBAQYD010000203.1"/>
</dbReference>
<evidence type="ECO:0000313" key="8">
    <source>
        <dbReference type="Proteomes" id="UP000468901"/>
    </source>
</evidence>
<comment type="similarity">
    <text evidence="1">Belongs to the CFA/CMAS family.</text>
</comment>
<dbReference type="GO" id="GO:0008610">
    <property type="term" value="P:lipid biosynthetic process"/>
    <property type="evidence" value="ECO:0007669"/>
    <property type="project" value="InterPro"/>
</dbReference>
<keyword evidence="2 7" id="KW-0489">Methyltransferase</keyword>
<dbReference type="InterPro" id="IPR050723">
    <property type="entry name" value="CFA/CMAS"/>
</dbReference>
<dbReference type="PANTHER" id="PTHR43667:SF2">
    <property type="entry name" value="FATTY ACID C-METHYL TRANSFERASE"/>
    <property type="match status" value="1"/>
</dbReference>
<evidence type="ECO:0000256" key="2">
    <source>
        <dbReference type="ARBA" id="ARBA00022603"/>
    </source>
</evidence>
<dbReference type="CDD" id="cd02440">
    <property type="entry name" value="AdoMet_MTases"/>
    <property type="match status" value="1"/>
</dbReference>
<dbReference type="GO" id="GO:0008168">
    <property type="term" value="F:methyltransferase activity"/>
    <property type="evidence" value="ECO:0007669"/>
    <property type="project" value="UniProtKB-KW"/>
</dbReference>
<accession>A0A6N6VII4</accession>
<keyword evidence="5" id="KW-0443">Lipid metabolism</keyword>
<name>A0A6N6VII4_9HYPH</name>
<dbReference type="InterPro" id="IPR003333">
    <property type="entry name" value="CMAS"/>
</dbReference>
<evidence type="ECO:0000256" key="1">
    <source>
        <dbReference type="ARBA" id="ARBA00010815"/>
    </source>
</evidence>
<dbReference type="PIRSF" id="PIRSF003085">
    <property type="entry name" value="CMAS"/>
    <property type="match status" value="1"/>
</dbReference>
<dbReference type="SUPFAM" id="SSF53335">
    <property type="entry name" value="S-adenosyl-L-methionine-dependent methyltransferases"/>
    <property type="match status" value="1"/>
</dbReference>
<keyword evidence="3 7" id="KW-0808">Transferase</keyword>
<gene>
    <name evidence="7" type="ORF">F2P47_10980</name>
</gene>
<sequence>MSQVPVDVRTDVDTARMIDMTAANLRHIVGLPRLVRIAFRILLHIQRGSLTVVLPDGRHLRFAGREPGKDATMEIRDFALARRFFAAGDLGAAEAFLDGMWDSPNIAGFLELFARNRDALRERLYGLSVIHFSARLYHLLRRNSKSGSKRNIEFHYDLGNAFYRRWLDRTMTYSSARFTHPGQDLSEAQTAKYRSLAERIDLRPEHHLLEIGSGWGGFAEFAASEIGCHVTGITISREQLAFARERMAAKGLSDKVDIRYQDYRDVSEKYDRIASIEMFEAVGEEYWPAYFAKLRDCLKPGGIAGLQIITIEDGIFASYRKGADFIQRYIFPGGMLPSPTALKEQVAKAGLTWVGNLDFGLDYAETLKQWRQRFRAAWPEIQPLGFDERFRRMWEYYLAYCEAGFRAGQIDVTQVTLAKP</sequence>